<dbReference type="EMBL" id="CP000807">
    <property type="protein sequence ID" value="ACB54365.1"/>
    <property type="molecule type" value="Genomic_DNA"/>
</dbReference>
<dbReference type="KEGG" id="cyt:cce_5019"/>
<dbReference type="Proteomes" id="UP000001203">
    <property type="component" value="Chromosome linear"/>
</dbReference>
<dbReference type="eggNOG" id="ENOG50333K7">
    <property type="taxonomic scope" value="Bacteria"/>
</dbReference>
<name>B1X2K4_CROS5</name>
<evidence type="ECO:0000313" key="1">
    <source>
        <dbReference type="EMBL" id="ACB54365.1"/>
    </source>
</evidence>
<protein>
    <submittedName>
        <fullName evidence="1">Uncharacterized protein</fullName>
    </submittedName>
</protein>
<dbReference type="STRING" id="43989.cce_5019"/>
<accession>B1X2K4</accession>
<evidence type="ECO:0000313" key="2">
    <source>
        <dbReference type="Proteomes" id="UP000001203"/>
    </source>
</evidence>
<organism evidence="1 2">
    <name type="scientific">Crocosphaera subtropica (strain ATCC 51142 / BH68)</name>
    <name type="common">Cyanothece sp. (strain ATCC 51142)</name>
    <dbReference type="NCBI Taxonomy" id="43989"/>
    <lineage>
        <taxon>Bacteria</taxon>
        <taxon>Bacillati</taxon>
        <taxon>Cyanobacteriota</taxon>
        <taxon>Cyanophyceae</taxon>
        <taxon>Oscillatoriophycideae</taxon>
        <taxon>Chroococcales</taxon>
        <taxon>Aphanothecaceae</taxon>
        <taxon>Crocosphaera</taxon>
        <taxon>Crocosphaera subtropica</taxon>
    </lineage>
</organism>
<dbReference type="HOGENOM" id="CLU_1270548_0_0_3"/>
<keyword evidence="2" id="KW-1185">Reference proteome</keyword>
<dbReference type="AlphaFoldDB" id="B1X2K4"/>
<gene>
    <name evidence="1" type="ordered locus">cce_5019</name>
</gene>
<sequence length="217" mass="24110">MNMKSIIKLICLTYLFLFLGVINPSKGIAEPQLMLEFESVVKELRNQTQVPIFLPSVVFYPIHDYSGNPSSPTSNYEKITTGNNKPEFFTSLSEYTSPTSYQISLDVTADCGGATACDFGYLVGEKIPPSGSKVPKIFSETQQQWRNDLPPIRSSENPAIVQLAQGITGYFVPYTCAARCSTSQMIWDLNGYRYTIALEQASQEVLMEMANSAILNQ</sequence>
<proteinExistence type="predicted"/>
<reference evidence="1 2" key="1">
    <citation type="journal article" date="2008" name="Proc. Natl. Acad. Sci. U.S.A.">
        <title>The genome of Cyanothece 51142, a unicellular diazotrophic cyanobacterium important in the marine nitrogen cycle.</title>
        <authorList>
            <person name="Welsh E.A."/>
            <person name="Liberton M."/>
            <person name="Stoeckel J."/>
            <person name="Loh T."/>
            <person name="Elvitigala T."/>
            <person name="Wang C."/>
            <person name="Wollam A."/>
            <person name="Fulton R.S."/>
            <person name="Clifton S.W."/>
            <person name="Jacobs J.M."/>
            <person name="Aurora R."/>
            <person name="Ghosh B.K."/>
            <person name="Sherman L.A."/>
            <person name="Smith R.D."/>
            <person name="Wilson R.K."/>
            <person name="Pakrasi H.B."/>
        </authorList>
    </citation>
    <scope>NUCLEOTIDE SEQUENCE [LARGE SCALE GENOMIC DNA]</scope>
    <source>
        <strain evidence="2">ATCC 51142 / BH68</strain>
    </source>
</reference>